<dbReference type="PANTHER" id="PTHR43235">
    <property type="entry name" value="GLUTAMINE AMIDOTRANSFERASE PB2B2.05-RELATED"/>
    <property type="match status" value="1"/>
</dbReference>
<dbReference type="InterPro" id="IPR044668">
    <property type="entry name" value="PuuD-like"/>
</dbReference>
<protein>
    <submittedName>
        <fullName evidence="2">Gamma-glutamyl-gamma-aminobutyrate hydrolase family protein</fullName>
    </submittedName>
</protein>
<dbReference type="EMBL" id="JBHSTI010000002">
    <property type="protein sequence ID" value="MFC6236382.1"/>
    <property type="molecule type" value="Genomic_DNA"/>
</dbReference>
<dbReference type="SUPFAM" id="SSF52317">
    <property type="entry name" value="Class I glutamine amidotransferase-like"/>
    <property type="match status" value="1"/>
</dbReference>
<accession>A0ABW1SWI7</accession>
<dbReference type="Gene3D" id="3.40.50.880">
    <property type="match status" value="1"/>
</dbReference>
<evidence type="ECO:0000256" key="1">
    <source>
        <dbReference type="SAM" id="MobiDB-lite"/>
    </source>
</evidence>
<dbReference type="GO" id="GO:0016787">
    <property type="term" value="F:hydrolase activity"/>
    <property type="evidence" value="ECO:0007669"/>
    <property type="project" value="UniProtKB-KW"/>
</dbReference>
<organism evidence="2 3">
    <name type="scientific">Longivirga aurantiaca</name>
    <dbReference type="NCBI Taxonomy" id="1837743"/>
    <lineage>
        <taxon>Bacteria</taxon>
        <taxon>Bacillati</taxon>
        <taxon>Actinomycetota</taxon>
        <taxon>Actinomycetes</taxon>
        <taxon>Sporichthyales</taxon>
        <taxon>Sporichthyaceae</taxon>
        <taxon>Longivirga</taxon>
    </lineage>
</organism>
<evidence type="ECO:0000313" key="3">
    <source>
        <dbReference type="Proteomes" id="UP001596138"/>
    </source>
</evidence>
<feature type="region of interest" description="Disordered" evidence="1">
    <location>
        <begin position="1"/>
        <end position="20"/>
    </location>
</feature>
<dbReference type="InterPro" id="IPR011697">
    <property type="entry name" value="Peptidase_C26"/>
</dbReference>
<dbReference type="PROSITE" id="PS51273">
    <property type="entry name" value="GATASE_TYPE_1"/>
    <property type="match status" value="1"/>
</dbReference>
<dbReference type="Proteomes" id="UP001596138">
    <property type="component" value="Unassembled WGS sequence"/>
</dbReference>
<dbReference type="InterPro" id="IPR029062">
    <property type="entry name" value="Class_I_gatase-like"/>
</dbReference>
<reference evidence="3" key="1">
    <citation type="journal article" date="2019" name="Int. J. Syst. Evol. Microbiol.">
        <title>The Global Catalogue of Microorganisms (GCM) 10K type strain sequencing project: providing services to taxonomists for standard genome sequencing and annotation.</title>
        <authorList>
            <consortium name="The Broad Institute Genomics Platform"/>
            <consortium name="The Broad Institute Genome Sequencing Center for Infectious Disease"/>
            <person name="Wu L."/>
            <person name="Ma J."/>
        </authorList>
    </citation>
    <scope>NUCLEOTIDE SEQUENCE [LARGE SCALE GENOMIC DNA]</scope>
    <source>
        <strain evidence="3">CGMCC 4.7317</strain>
    </source>
</reference>
<dbReference type="PANTHER" id="PTHR43235:SF1">
    <property type="entry name" value="GLUTAMINE AMIDOTRANSFERASE PB2B2.05-RELATED"/>
    <property type="match status" value="1"/>
</dbReference>
<sequence length="269" mass="28602">MSSSSTVVLESEVVPSHPGPRTGPRVNVLVSLNFPDMNGHVADLVRRFTRVALEELAGLGFDWRLVDTSAPLPPLHEVLDTDAVLVLGGGDIDSELYGVPGPVPHEYGVDTAADLFSMDAIRAAVEADVPLLGICRGGQLLNLAFGGGIVPDLDPWHLHKGDYASGLFIDEHVTLDEGTRLAAILGRREWIVRAGHHQAVADVAPALRRAAVADDGVVEAVEHPTAWAVGVQWHPEDDEGSGEDRALLWTALRQAAVVRAADRAGALTD</sequence>
<name>A0ABW1SWI7_9ACTN</name>
<evidence type="ECO:0000313" key="2">
    <source>
        <dbReference type="EMBL" id="MFC6236382.1"/>
    </source>
</evidence>
<dbReference type="Pfam" id="PF07722">
    <property type="entry name" value="Peptidase_C26"/>
    <property type="match status" value="1"/>
</dbReference>
<dbReference type="RefSeq" id="WP_386763428.1">
    <property type="nucleotide sequence ID" value="NZ_JBHSTI010000002.1"/>
</dbReference>
<gene>
    <name evidence="2" type="ORF">ACFQGU_00710</name>
</gene>
<proteinExistence type="predicted"/>
<keyword evidence="2" id="KW-0378">Hydrolase</keyword>
<keyword evidence="3" id="KW-1185">Reference proteome</keyword>
<comment type="caution">
    <text evidence="2">The sequence shown here is derived from an EMBL/GenBank/DDBJ whole genome shotgun (WGS) entry which is preliminary data.</text>
</comment>
<feature type="compositionally biased region" description="Low complexity" evidence="1">
    <location>
        <begin position="1"/>
        <end position="16"/>
    </location>
</feature>